<dbReference type="InterPro" id="IPR018062">
    <property type="entry name" value="HTH_AraC-typ_CS"/>
</dbReference>
<dbReference type="PROSITE" id="PS01124">
    <property type="entry name" value="HTH_ARAC_FAMILY_2"/>
    <property type="match status" value="1"/>
</dbReference>
<feature type="domain" description="HTH araC/xylS-type" evidence="4">
    <location>
        <begin position="229"/>
        <end position="327"/>
    </location>
</feature>
<dbReference type="SUPFAM" id="SSF46689">
    <property type="entry name" value="Homeodomain-like"/>
    <property type="match status" value="2"/>
</dbReference>
<dbReference type="RefSeq" id="WP_039754736.1">
    <property type="nucleotide sequence ID" value="NZ_JTCM02000092.1"/>
</dbReference>
<dbReference type="Gene3D" id="1.10.10.60">
    <property type="entry name" value="Homeodomain-like"/>
    <property type="match status" value="2"/>
</dbReference>
<evidence type="ECO:0000256" key="1">
    <source>
        <dbReference type="ARBA" id="ARBA00023015"/>
    </source>
</evidence>
<name>A0A846HGH4_9CYAN</name>
<evidence type="ECO:0000256" key="3">
    <source>
        <dbReference type="ARBA" id="ARBA00023163"/>
    </source>
</evidence>
<dbReference type="SMART" id="SM00342">
    <property type="entry name" value="HTH_ARAC"/>
    <property type="match status" value="1"/>
</dbReference>
<dbReference type="AlphaFoldDB" id="A0A846HGH4"/>
<keyword evidence="6" id="KW-1185">Reference proteome</keyword>
<dbReference type="InterPro" id="IPR020449">
    <property type="entry name" value="Tscrpt_reg_AraC-type_HTH"/>
</dbReference>
<evidence type="ECO:0000313" key="6">
    <source>
        <dbReference type="Proteomes" id="UP000031549"/>
    </source>
</evidence>
<sequence>MTIRLTDTDFGELSNDVQHNDCERKVELSTWFGQSSSDWTFLRHNLELAIHESEYSEAVIVEGEHDDLPFLTSKFFLSGGMRTTTPNVPGVSDDYEEVAGYNYLFYLPDIQEFEHFTANQRKQCISIYWYPDLLSSFQSSFEELPVLLQQLIENPTKQRFHQPLGAITPAMRLVLKQILQCPFRETLRQMYLEAKVLELLVLQIAQWGENNLLLQRSLFFRPDEIERLHHAKAILNQKLQNPPSLLNLARQIGLNDFKLKRGFREVFGTTVCGYVQSLRLEQAKQLLRGTNLAIAEIAYQVGYESTSHFGYLFKRQFGVTPRDYRQHKGL</sequence>
<comment type="caution">
    <text evidence="5">The sequence shown here is derived from an EMBL/GenBank/DDBJ whole genome shotgun (WGS) entry which is preliminary data.</text>
</comment>
<dbReference type="GO" id="GO:0003700">
    <property type="term" value="F:DNA-binding transcription factor activity"/>
    <property type="evidence" value="ECO:0007669"/>
    <property type="project" value="InterPro"/>
</dbReference>
<dbReference type="EMBL" id="JTCM02000092">
    <property type="protein sequence ID" value="NEU76058.1"/>
    <property type="molecule type" value="Genomic_DNA"/>
</dbReference>
<reference evidence="5 6" key="1">
    <citation type="journal article" date="2015" name="Genome Announc.">
        <title>Draft Genome Sequence of Cyanobacterium Hassallia byssoidea Strain VB512170, Isolated from Monuments in India.</title>
        <authorList>
            <person name="Singh D."/>
            <person name="Chandrababunaidu M.M."/>
            <person name="Panda A."/>
            <person name="Sen D."/>
            <person name="Bhattacharyya S."/>
            <person name="Adhikary S.P."/>
            <person name="Tripathy S."/>
        </authorList>
    </citation>
    <scope>NUCLEOTIDE SEQUENCE [LARGE SCALE GENOMIC DNA]</scope>
    <source>
        <strain evidence="5 6">VB512170</strain>
    </source>
</reference>
<proteinExistence type="predicted"/>
<dbReference type="PROSITE" id="PS00041">
    <property type="entry name" value="HTH_ARAC_FAMILY_1"/>
    <property type="match status" value="1"/>
</dbReference>
<dbReference type="PANTHER" id="PTHR47893:SF1">
    <property type="entry name" value="REGULATORY PROTEIN PCHR"/>
    <property type="match status" value="1"/>
</dbReference>
<keyword evidence="1" id="KW-0805">Transcription regulation</keyword>
<gene>
    <name evidence="5" type="ORF">PI95_026770</name>
</gene>
<dbReference type="Proteomes" id="UP000031549">
    <property type="component" value="Unassembled WGS sequence"/>
</dbReference>
<dbReference type="Pfam" id="PF12833">
    <property type="entry name" value="HTH_18"/>
    <property type="match status" value="1"/>
</dbReference>
<dbReference type="PANTHER" id="PTHR47893">
    <property type="entry name" value="REGULATORY PROTEIN PCHR"/>
    <property type="match status" value="1"/>
</dbReference>
<dbReference type="InterPro" id="IPR053142">
    <property type="entry name" value="PchR_regulatory_protein"/>
</dbReference>
<dbReference type="GO" id="GO:0043565">
    <property type="term" value="F:sequence-specific DNA binding"/>
    <property type="evidence" value="ECO:0007669"/>
    <property type="project" value="InterPro"/>
</dbReference>
<evidence type="ECO:0000313" key="5">
    <source>
        <dbReference type="EMBL" id="NEU76058.1"/>
    </source>
</evidence>
<protein>
    <submittedName>
        <fullName evidence="5">Helix-turn-helix transcriptional regulator</fullName>
    </submittedName>
</protein>
<dbReference type="PRINTS" id="PR00032">
    <property type="entry name" value="HTHARAC"/>
</dbReference>
<evidence type="ECO:0000259" key="4">
    <source>
        <dbReference type="PROSITE" id="PS01124"/>
    </source>
</evidence>
<organism evidence="5 6">
    <name type="scientific">Hassallia byssoidea VB512170</name>
    <dbReference type="NCBI Taxonomy" id="1304833"/>
    <lineage>
        <taxon>Bacteria</taxon>
        <taxon>Bacillati</taxon>
        <taxon>Cyanobacteriota</taxon>
        <taxon>Cyanophyceae</taxon>
        <taxon>Nostocales</taxon>
        <taxon>Tolypothrichaceae</taxon>
        <taxon>Hassallia</taxon>
    </lineage>
</organism>
<evidence type="ECO:0000256" key="2">
    <source>
        <dbReference type="ARBA" id="ARBA00023125"/>
    </source>
</evidence>
<accession>A0A846HGH4</accession>
<dbReference type="InterPro" id="IPR018060">
    <property type="entry name" value="HTH_AraC"/>
</dbReference>
<keyword evidence="2" id="KW-0238">DNA-binding</keyword>
<dbReference type="InterPro" id="IPR009057">
    <property type="entry name" value="Homeodomain-like_sf"/>
</dbReference>
<keyword evidence="3" id="KW-0804">Transcription</keyword>